<dbReference type="PANTHER" id="PTHR33202">
    <property type="entry name" value="ZINC UPTAKE REGULATION PROTEIN"/>
    <property type="match status" value="1"/>
</dbReference>
<dbReference type="Gene3D" id="3.30.1490.190">
    <property type="match status" value="1"/>
</dbReference>
<keyword evidence="4" id="KW-0805">Transcription regulation</keyword>
<organism evidence="7 8">
    <name type="scientific">Arenibacterium halophilum</name>
    <dbReference type="NCBI Taxonomy" id="2583821"/>
    <lineage>
        <taxon>Bacteria</taxon>
        <taxon>Pseudomonadati</taxon>
        <taxon>Pseudomonadota</taxon>
        <taxon>Alphaproteobacteria</taxon>
        <taxon>Rhodobacterales</taxon>
        <taxon>Paracoccaceae</taxon>
        <taxon>Arenibacterium</taxon>
    </lineage>
</organism>
<dbReference type="RefSeq" id="WP_138862422.1">
    <property type="nucleotide sequence ID" value="NZ_VCPC01000001.1"/>
</dbReference>
<reference evidence="7 8" key="1">
    <citation type="submission" date="2019-05" db="EMBL/GenBank/DDBJ databases">
        <title>Marivita sp. nov. isolated from sea sediment.</title>
        <authorList>
            <person name="Kim W."/>
        </authorList>
    </citation>
    <scope>NUCLEOTIDE SEQUENCE [LARGE SCALE GENOMIC DNA]</scope>
    <source>
        <strain evidence="7 8">CAU 1492</strain>
    </source>
</reference>
<evidence type="ECO:0000313" key="7">
    <source>
        <dbReference type="EMBL" id="TMV15074.1"/>
    </source>
</evidence>
<dbReference type="PANTHER" id="PTHR33202:SF6">
    <property type="entry name" value="ZINC UPTAKE REGULATION PROTEIN"/>
    <property type="match status" value="1"/>
</dbReference>
<evidence type="ECO:0000256" key="5">
    <source>
        <dbReference type="ARBA" id="ARBA00023125"/>
    </source>
</evidence>
<name>A0ABY2XDM2_9RHOB</name>
<dbReference type="Proteomes" id="UP001191082">
    <property type="component" value="Unassembled WGS sequence"/>
</dbReference>
<dbReference type="InterPro" id="IPR043135">
    <property type="entry name" value="Fur_C"/>
</dbReference>
<evidence type="ECO:0000256" key="6">
    <source>
        <dbReference type="ARBA" id="ARBA00023163"/>
    </source>
</evidence>
<dbReference type="SUPFAM" id="SSF46785">
    <property type="entry name" value="Winged helix' DNA-binding domain"/>
    <property type="match status" value="1"/>
</dbReference>
<keyword evidence="6" id="KW-0804">Transcription</keyword>
<accession>A0ABY2XDM2</accession>
<evidence type="ECO:0000256" key="2">
    <source>
        <dbReference type="ARBA" id="ARBA00022491"/>
    </source>
</evidence>
<evidence type="ECO:0000256" key="4">
    <source>
        <dbReference type="ARBA" id="ARBA00023015"/>
    </source>
</evidence>
<evidence type="ECO:0000256" key="1">
    <source>
        <dbReference type="ARBA" id="ARBA00007957"/>
    </source>
</evidence>
<gene>
    <name evidence="7" type="ORF">FGK64_03650</name>
</gene>
<keyword evidence="8" id="KW-1185">Reference proteome</keyword>
<keyword evidence="5" id="KW-0238">DNA-binding</keyword>
<comment type="caution">
    <text evidence="7">The sequence shown here is derived from an EMBL/GenBank/DDBJ whole genome shotgun (WGS) entry which is preliminary data.</text>
</comment>
<dbReference type="EMBL" id="VCPC01000001">
    <property type="protein sequence ID" value="TMV15074.1"/>
    <property type="molecule type" value="Genomic_DNA"/>
</dbReference>
<protein>
    <submittedName>
        <fullName evidence="7">Transcriptional repressor</fullName>
    </submittedName>
</protein>
<keyword evidence="2" id="KW-0678">Repressor</keyword>
<evidence type="ECO:0000313" key="8">
    <source>
        <dbReference type="Proteomes" id="UP001191082"/>
    </source>
</evidence>
<dbReference type="Gene3D" id="1.10.10.10">
    <property type="entry name" value="Winged helix-like DNA-binding domain superfamily/Winged helix DNA-binding domain"/>
    <property type="match status" value="1"/>
</dbReference>
<proteinExistence type="inferred from homology"/>
<dbReference type="InterPro" id="IPR002481">
    <property type="entry name" value="FUR"/>
</dbReference>
<dbReference type="InterPro" id="IPR036390">
    <property type="entry name" value="WH_DNA-bd_sf"/>
</dbReference>
<evidence type="ECO:0000256" key="3">
    <source>
        <dbReference type="ARBA" id="ARBA00022833"/>
    </source>
</evidence>
<sequence length="166" mass="18160">MTDTGASPGFHRHDHAACISDTMRAVEAACAQNRWQLTPIRRRVLEILLAEHRALGAYDILEVLASEGQPAQPPVAYRALDFLVRHGFAHRIERLNAFAACTAPDHDHVPAFLICRDCKTVAESTTELSQGRLGQAARDSDFTIERVVVEAEGLCPRCRDTAGAAS</sequence>
<comment type="similarity">
    <text evidence="1">Belongs to the Fur family.</text>
</comment>
<keyword evidence="3" id="KW-0862">Zinc</keyword>
<dbReference type="Pfam" id="PF01475">
    <property type="entry name" value="FUR"/>
    <property type="match status" value="1"/>
</dbReference>
<dbReference type="InterPro" id="IPR036388">
    <property type="entry name" value="WH-like_DNA-bd_sf"/>
</dbReference>